<sequence>MSDTGAGQSNRKKRRGSSGILLPPPLPGGTDPVGVLMHYLDHYEKEYSETRLTAKKRFKFITLWNSFAAALIALMGAIVAVWNSSWLGLVSTALAGSIGVVNSWDGMFRERELWIQRSEMLGRVQLVKRTVQFRIASGQSPQGAAAEGFELMNSVVSRDLEGWLGLRQDQSDVTTATQQPRADGNQGQ</sequence>
<feature type="region of interest" description="Disordered" evidence="1">
    <location>
        <begin position="1"/>
        <end position="27"/>
    </location>
</feature>
<keyword evidence="2" id="KW-1133">Transmembrane helix</keyword>
<accession>A0AAJ2PU20</accession>
<proteinExistence type="predicted"/>
<reference evidence="3" key="1">
    <citation type="journal article" date="2023" name="Microb. Genom.">
        <title>Mesoterricola silvestris gen. nov., sp. nov., Mesoterricola sediminis sp. nov., Geothrix oryzae sp. nov., Geothrix edaphica sp. nov., Geothrix rubra sp. nov., and Geothrix limicola sp. nov., six novel members of Acidobacteriota isolated from soils.</title>
        <authorList>
            <person name="Weisberg A.J."/>
            <person name="Pearce E."/>
            <person name="Kramer C.G."/>
            <person name="Chang J.H."/>
            <person name="Clarke C.R."/>
        </authorList>
    </citation>
    <scope>NUCLEOTIDE SEQUENCE</scope>
    <source>
        <strain evidence="3">ND06-05F</strain>
    </source>
</reference>
<dbReference type="Proteomes" id="UP001273589">
    <property type="component" value="Unassembled WGS sequence"/>
</dbReference>
<name>A0AAJ2PU20_9ACTN</name>
<evidence type="ECO:0000256" key="2">
    <source>
        <dbReference type="SAM" id="Phobius"/>
    </source>
</evidence>
<protein>
    <submittedName>
        <fullName evidence="3">SLATT domain-containing protein</fullName>
    </submittedName>
</protein>
<evidence type="ECO:0000256" key="1">
    <source>
        <dbReference type="SAM" id="MobiDB-lite"/>
    </source>
</evidence>
<dbReference type="EMBL" id="JARAWN010000208">
    <property type="protein sequence ID" value="MDX3133450.1"/>
    <property type="molecule type" value="Genomic_DNA"/>
</dbReference>
<organism evidence="3 4">
    <name type="scientific">Streptomyces europaeiscabiei</name>
    <dbReference type="NCBI Taxonomy" id="146819"/>
    <lineage>
        <taxon>Bacteria</taxon>
        <taxon>Bacillati</taxon>
        <taxon>Actinomycetota</taxon>
        <taxon>Actinomycetes</taxon>
        <taxon>Kitasatosporales</taxon>
        <taxon>Streptomycetaceae</taxon>
        <taxon>Streptomyces</taxon>
    </lineage>
</organism>
<evidence type="ECO:0000313" key="3">
    <source>
        <dbReference type="EMBL" id="MDX3133450.1"/>
    </source>
</evidence>
<keyword evidence="2" id="KW-0472">Membrane</keyword>
<dbReference type="NCBIfam" id="NF033634">
    <property type="entry name" value="SLATT_1"/>
    <property type="match status" value="1"/>
</dbReference>
<feature type="region of interest" description="Disordered" evidence="1">
    <location>
        <begin position="169"/>
        <end position="188"/>
    </location>
</feature>
<keyword evidence="2" id="KW-0812">Transmembrane</keyword>
<evidence type="ECO:0000313" key="4">
    <source>
        <dbReference type="Proteomes" id="UP001273589"/>
    </source>
</evidence>
<feature type="compositionally biased region" description="Polar residues" evidence="1">
    <location>
        <begin position="171"/>
        <end position="180"/>
    </location>
</feature>
<dbReference type="AlphaFoldDB" id="A0AAJ2PU20"/>
<comment type="caution">
    <text evidence="3">The sequence shown here is derived from an EMBL/GenBank/DDBJ whole genome shotgun (WGS) entry which is preliminary data.</text>
</comment>
<dbReference type="RefSeq" id="WP_319695075.1">
    <property type="nucleotide sequence ID" value="NZ_JARAWN010000208.1"/>
</dbReference>
<gene>
    <name evidence="3" type="ORF">PV367_27535</name>
</gene>
<feature type="transmembrane region" description="Helical" evidence="2">
    <location>
        <begin position="86"/>
        <end position="104"/>
    </location>
</feature>
<feature type="transmembrane region" description="Helical" evidence="2">
    <location>
        <begin position="60"/>
        <end position="80"/>
    </location>
</feature>